<proteinExistence type="predicted"/>
<reference evidence="2" key="1">
    <citation type="submission" date="2016-04" db="EMBL/GenBank/DDBJ databases">
        <authorList>
            <person name="Quiroz-Castaneda R.E."/>
            <person name="Martinez-Ocampo F."/>
        </authorList>
    </citation>
    <scope>NUCLEOTIDE SEQUENCE [LARGE SCALE GENOMIC DNA]</scope>
    <source>
        <strain evidence="2">INIFAP01</strain>
    </source>
</reference>
<protein>
    <submittedName>
        <fullName evidence="1">Uncharacterized protein</fullName>
    </submittedName>
</protein>
<name>A0A1A9QD86_9MOLU</name>
<organism evidence="1 2">
    <name type="scientific">Candidatus Mycoplasma haematobovis</name>
    <dbReference type="NCBI Taxonomy" id="432608"/>
    <lineage>
        <taxon>Bacteria</taxon>
        <taxon>Bacillati</taxon>
        <taxon>Mycoplasmatota</taxon>
        <taxon>Mollicutes</taxon>
        <taxon>Mycoplasmataceae</taxon>
        <taxon>Mycoplasma</taxon>
    </lineage>
</organism>
<evidence type="ECO:0000313" key="2">
    <source>
        <dbReference type="Proteomes" id="UP000077623"/>
    </source>
</evidence>
<keyword evidence="2" id="KW-1185">Reference proteome</keyword>
<gene>
    <name evidence="1" type="ORF">A6V39_00610</name>
</gene>
<accession>A0A1A9QD86</accession>
<dbReference type="AlphaFoldDB" id="A0A1A9QD86"/>
<dbReference type="STRING" id="432608.A6V39_00610"/>
<sequence length="227" mass="25798">MNQANRALALVSAFGAVGGVGAYASGLFGNKPDKPKAQEIQEKPKPNINNRLTEEGFKVLGTTSEYNNDWNDVLVEYRKATVKSFTKEQEREKTREQLQEDCTKTLQETSETESSYKLAKQWCVKKESINIILGRAKRKLLKLDAPEDPAEKQHWTDKVAELKKNKTKFDAIKDRIKETETTEGENITVLKEGCKNLKMESTETTSDEFENNFPLAKEWCSVESNIK</sequence>
<dbReference type="RefSeq" id="WP_187149787.1">
    <property type="nucleotide sequence ID" value="NZ_LWUJ01000010.1"/>
</dbReference>
<dbReference type="EMBL" id="LWUJ01000010">
    <property type="protein sequence ID" value="OAL10552.1"/>
    <property type="molecule type" value="Genomic_DNA"/>
</dbReference>
<dbReference type="Proteomes" id="UP000077623">
    <property type="component" value="Unassembled WGS sequence"/>
</dbReference>
<evidence type="ECO:0000313" key="1">
    <source>
        <dbReference type="EMBL" id="OAL10552.1"/>
    </source>
</evidence>
<comment type="caution">
    <text evidence="1">The sequence shown here is derived from an EMBL/GenBank/DDBJ whole genome shotgun (WGS) entry which is preliminary data.</text>
</comment>